<name>A0A250JF46_9BACT</name>
<evidence type="ECO:0000259" key="4">
    <source>
        <dbReference type="Pfam" id="PF01408"/>
    </source>
</evidence>
<proteinExistence type="inferred from homology"/>
<dbReference type="GO" id="GO:0000166">
    <property type="term" value="F:nucleotide binding"/>
    <property type="evidence" value="ECO:0007669"/>
    <property type="project" value="InterPro"/>
</dbReference>
<keyword evidence="2" id="KW-0560">Oxidoreductase</keyword>
<feature type="region of interest" description="Disordered" evidence="3">
    <location>
        <begin position="269"/>
        <end position="290"/>
    </location>
</feature>
<dbReference type="InterPro" id="IPR036291">
    <property type="entry name" value="NAD(P)-bd_dom_sf"/>
</dbReference>
<dbReference type="RefSeq" id="WP_095990073.1">
    <property type="nucleotide sequence ID" value="NZ_CP022098.1"/>
</dbReference>
<evidence type="ECO:0000313" key="6">
    <source>
        <dbReference type="EMBL" id="ATB42525.1"/>
    </source>
</evidence>
<dbReference type="Pfam" id="PF01408">
    <property type="entry name" value="GFO_IDH_MocA"/>
    <property type="match status" value="1"/>
</dbReference>
<comment type="similarity">
    <text evidence="1">Belongs to the Gfo/Idh/MocA family.</text>
</comment>
<feature type="compositionally biased region" description="Basic and acidic residues" evidence="3">
    <location>
        <begin position="335"/>
        <end position="344"/>
    </location>
</feature>
<dbReference type="PANTHER" id="PTHR43708:SF5">
    <property type="entry name" value="CONSERVED EXPRESSED OXIDOREDUCTASE (EUROFUNG)-RELATED"/>
    <property type="match status" value="1"/>
</dbReference>
<accession>A0A250JF46</accession>
<dbReference type="InterPro" id="IPR051317">
    <property type="entry name" value="Gfo/Idh/MocA_oxidoreduct"/>
</dbReference>
<feature type="region of interest" description="Disordered" evidence="3">
    <location>
        <begin position="333"/>
        <end position="365"/>
    </location>
</feature>
<dbReference type="GO" id="GO:0016491">
    <property type="term" value="F:oxidoreductase activity"/>
    <property type="evidence" value="ECO:0007669"/>
    <property type="project" value="UniProtKB-KW"/>
</dbReference>
<dbReference type="SUPFAM" id="SSF51735">
    <property type="entry name" value="NAD(P)-binding Rossmann-fold domains"/>
    <property type="match status" value="1"/>
</dbReference>
<dbReference type="Pfam" id="PF02894">
    <property type="entry name" value="GFO_IDH_MocA_C"/>
    <property type="match status" value="1"/>
</dbReference>
<evidence type="ECO:0000259" key="5">
    <source>
        <dbReference type="Pfam" id="PF02894"/>
    </source>
</evidence>
<dbReference type="AlphaFoldDB" id="A0A250JF46"/>
<feature type="domain" description="Gfo/Idh/MocA-like oxidoreductase C-terminal" evidence="5">
    <location>
        <begin position="138"/>
        <end position="344"/>
    </location>
</feature>
<dbReference type="KEGG" id="cfus:CYFUS_008003"/>
<dbReference type="Gene3D" id="3.30.360.10">
    <property type="entry name" value="Dihydrodipicolinate Reductase, domain 2"/>
    <property type="match status" value="1"/>
</dbReference>
<organism evidence="6 7">
    <name type="scientific">Cystobacter fuscus</name>
    <dbReference type="NCBI Taxonomy" id="43"/>
    <lineage>
        <taxon>Bacteria</taxon>
        <taxon>Pseudomonadati</taxon>
        <taxon>Myxococcota</taxon>
        <taxon>Myxococcia</taxon>
        <taxon>Myxococcales</taxon>
        <taxon>Cystobacterineae</taxon>
        <taxon>Archangiaceae</taxon>
        <taxon>Cystobacter</taxon>
    </lineage>
</organism>
<evidence type="ECO:0000256" key="1">
    <source>
        <dbReference type="ARBA" id="ARBA00010928"/>
    </source>
</evidence>
<protein>
    <submittedName>
        <fullName evidence="6">Putative oxidoreductase</fullName>
    </submittedName>
</protein>
<gene>
    <name evidence="6" type="ORF">CYFUS_008003</name>
</gene>
<dbReference type="EMBL" id="CP022098">
    <property type="protein sequence ID" value="ATB42525.1"/>
    <property type="molecule type" value="Genomic_DNA"/>
</dbReference>
<dbReference type="NCBIfam" id="NF008607">
    <property type="entry name" value="PRK11579.1"/>
    <property type="match status" value="1"/>
</dbReference>
<dbReference type="Gene3D" id="3.40.50.720">
    <property type="entry name" value="NAD(P)-binding Rossmann-like Domain"/>
    <property type="match status" value="1"/>
</dbReference>
<dbReference type="InterPro" id="IPR000683">
    <property type="entry name" value="Gfo/Idh/MocA-like_OxRdtase_N"/>
</dbReference>
<dbReference type="Proteomes" id="UP000217257">
    <property type="component" value="Chromosome"/>
</dbReference>
<dbReference type="PANTHER" id="PTHR43708">
    <property type="entry name" value="CONSERVED EXPRESSED OXIDOREDUCTASE (EUROFUNG)"/>
    <property type="match status" value="1"/>
</dbReference>
<sequence length="365" mass="39739">MTASSSRAPLRTGLIGYGLAGTVFHAPLLAAEPAFTLAAVATQRAAEVARDWPGARVLSPDALLEDPSLDVVIIASPNDTHAPLAERALRAGKHVVVDKPFTLDAAEASRLDALARERGRCLTVFHSRRWDGDFLTVRQLLEQGRLGRLFSFESHYDRFRPQVKARWKEDAVPGGGTLWDLGSHLIDQAVQLFGMPESVSADLGQQREGARATDWFHLLLRYGELRVILHSGSVVHEPWPRFVLQGERDAWVKYGLDPQEEQLKAGLRPGQAGWGQEPAARHGRLSQGGEVPTLPGQYESFYRCFARAIAGEGPVPVTAESAGQVIRIVQAAERSASEGRRIPLERPPGSQGAAHGADAVRQGRS</sequence>
<dbReference type="InterPro" id="IPR004104">
    <property type="entry name" value="Gfo/Idh/MocA-like_OxRdtase_C"/>
</dbReference>
<evidence type="ECO:0000313" key="7">
    <source>
        <dbReference type="Proteomes" id="UP000217257"/>
    </source>
</evidence>
<evidence type="ECO:0000256" key="2">
    <source>
        <dbReference type="ARBA" id="ARBA00023002"/>
    </source>
</evidence>
<evidence type="ECO:0000256" key="3">
    <source>
        <dbReference type="SAM" id="MobiDB-lite"/>
    </source>
</evidence>
<reference evidence="6 7" key="1">
    <citation type="submission" date="2017-06" db="EMBL/GenBank/DDBJ databases">
        <title>Sequencing and comparative analysis of myxobacterial genomes.</title>
        <authorList>
            <person name="Rupp O."/>
            <person name="Goesmann A."/>
            <person name="Sogaard-Andersen L."/>
        </authorList>
    </citation>
    <scope>NUCLEOTIDE SEQUENCE [LARGE SCALE GENOMIC DNA]</scope>
    <source>
        <strain evidence="6 7">DSM 52655</strain>
    </source>
</reference>
<feature type="domain" description="Gfo/Idh/MocA-like oxidoreductase N-terminal" evidence="4">
    <location>
        <begin position="10"/>
        <end position="126"/>
    </location>
</feature>